<keyword evidence="1" id="KW-0812">Transmembrane</keyword>
<evidence type="ECO:0000259" key="2">
    <source>
        <dbReference type="Pfam" id="PF06580"/>
    </source>
</evidence>
<dbReference type="KEGG" id="asx:CDL62_13845"/>
<organism evidence="3 4">
    <name type="scientific">Alkalitalea saponilacus</name>
    <dbReference type="NCBI Taxonomy" id="889453"/>
    <lineage>
        <taxon>Bacteria</taxon>
        <taxon>Pseudomonadati</taxon>
        <taxon>Bacteroidota</taxon>
        <taxon>Bacteroidia</taxon>
        <taxon>Marinilabiliales</taxon>
        <taxon>Marinilabiliaceae</taxon>
        <taxon>Alkalitalea</taxon>
    </lineage>
</organism>
<dbReference type="PANTHER" id="PTHR34220">
    <property type="entry name" value="SENSOR HISTIDINE KINASE YPDA"/>
    <property type="match status" value="1"/>
</dbReference>
<dbReference type="OrthoDB" id="9809670at2"/>
<dbReference type="InterPro" id="IPR011110">
    <property type="entry name" value="Reg_prop"/>
</dbReference>
<dbReference type="RefSeq" id="WP_079557280.1">
    <property type="nucleotide sequence ID" value="NZ_CP021904.1"/>
</dbReference>
<dbReference type="Gene3D" id="2.60.40.10">
    <property type="entry name" value="Immunoglobulins"/>
    <property type="match status" value="1"/>
</dbReference>
<dbReference type="GO" id="GO:0000155">
    <property type="term" value="F:phosphorelay sensor kinase activity"/>
    <property type="evidence" value="ECO:0007669"/>
    <property type="project" value="InterPro"/>
</dbReference>
<evidence type="ECO:0000313" key="3">
    <source>
        <dbReference type="EMBL" id="SKB92240.1"/>
    </source>
</evidence>
<dbReference type="Pfam" id="PF06580">
    <property type="entry name" value="His_kinase"/>
    <property type="match status" value="1"/>
</dbReference>
<reference evidence="3 4" key="1">
    <citation type="submission" date="2017-02" db="EMBL/GenBank/DDBJ databases">
        <authorList>
            <person name="Peterson S.W."/>
        </authorList>
    </citation>
    <scope>NUCLEOTIDE SEQUENCE [LARGE SCALE GENOMIC DNA]</scope>
    <source>
        <strain evidence="3 4">DSM 24412</strain>
    </source>
</reference>
<dbReference type="InterPro" id="IPR010559">
    <property type="entry name" value="Sig_transdc_His_kin_internal"/>
</dbReference>
<dbReference type="SUPFAM" id="SSF63829">
    <property type="entry name" value="Calcium-dependent phosphotriesterase"/>
    <property type="match status" value="4"/>
</dbReference>
<dbReference type="Pfam" id="PF07494">
    <property type="entry name" value="Reg_prop"/>
    <property type="match status" value="4"/>
</dbReference>
<dbReference type="InterPro" id="IPR015943">
    <property type="entry name" value="WD40/YVTN_repeat-like_dom_sf"/>
</dbReference>
<dbReference type="InterPro" id="IPR036890">
    <property type="entry name" value="HATPase_C_sf"/>
</dbReference>
<evidence type="ECO:0000256" key="1">
    <source>
        <dbReference type="SAM" id="Phobius"/>
    </source>
</evidence>
<name>A0A1T5F7Y2_9BACT</name>
<sequence length="1357" mass="155273">MYRIKTISSIILLSLFMGEVIYSQTIRQEKYARFFNLQLGDGLPFGQILDIIQDQSGFIWIATDKGLCRYDGINFIHYLPYETDTLSLPHSFVSSLSIDDQNNLYVGTHKGVVVYNRNNETFDKVPSPNSDSFSHDIIRKIIMSGSDTIFAAAVNGVLNRYIISENKTDYYYHSPPQQPYYTYHGLYKDRDGNIWTGGRMTGLHKLDVSNNHWQQIHLHLADGSERQPDVADFFIDSNGNGWLGSINGFYSVDLQNNLLTKLFGSSTFSILENEPGELWLGTGHGLVHFNANKNSFTIYNHDPNDKYSLVNNHINILMKDRQGNMWIGTKNGISAFSKIINHPYHVRLIPGNEESLSHNHVTSLLEEKDGSVWIGTNGGGLNRWHLNENRIDVIRKEGATGKSLISDRVSALAHDKEGYLWIGLWEGRGFNRLNPATLEIEDHRINPSSLRSDWYNDFLNDSEGRFWLGVWGHKGIVNYDRQNRRILPPDLAHIHQPYNQAIHHIINDGVNIWAVTNRNVIYRHCETSDKFTPYWHAAEFDPAFPYPRPSYASEGNYNKFSNTISAAANNGSVVILTDQHLLYRDNNNPDEPFNSIFTNTENSPLSKTHTIIAGEVPETWHAISNEDIYLIDTKNKKLIPFINKKDFPVDIKQISAAVTKGQKLYIFGDNYLFKYDLINHRFFDEPVTFEMTERDKIEKLQAFNENLFIIAGNGLFVPSEENQWEWLGLQGKYQKGLNARRLLSFTTDSLSNSIWLGTENGLYKLIRNKNKADKIVELSGLKNRQILSLAVDKHQKIWAGTDSGLVSVNPLDLSISYHNRTPEDRLACHLITFLKEDKNGNIWAGTTNGGVNKINVKNLSITHFPGNESDISGFKGITARSYKETRDGTIWIGACGLNRFNSTENSFSRYPVPNEFPCDIINSIVEDNNGYLWLAMEYGVVRFNPQNGDFIRVSPEKFGLPLFTTYHTSILHSSGNLIFGGSNGVIRFNPEKLIASNSNFPVNLTEKYIHGQRQKGEIGKNFPIRLKHDENFFSLKISSMSYPMPDEKIFYQLIGIDEVPQPVPKGNEIFYTSIPPGKYVLKLFQGESIPVEFKIIVTPPFWKRWWFQLVLFAFLLGLTFFFLHQYINRIIAEKKAIETEQKLLRSQMNPHFIFNSLSAIQSFIFSNSPMEAGRYLSKFSKLIRLTLQHTRETFIPLQNEIESLQFYLDLQKLRRNNTFEYHIHTNGLETSSIALPPMMVQPFTENCIEHGFTETKSDGRIDITFALLQDNLRIEILDNGIGVNESLRRAKKDKSHESLASIITRERLETFKQKKNNYYLTIKDCSELNIPKHPSGTLVTIMVPITTIEETKSIKGK</sequence>
<gene>
    <name evidence="3" type="ORF">SAMN03080601_01512</name>
</gene>
<feature type="domain" description="Signal transduction histidine kinase internal region" evidence="2">
    <location>
        <begin position="1140"/>
        <end position="1218"/>
    </location>
</feature>
<dbReference type="STRING" id="889453.SAMN03080601_01512"/>
<dbReference type="Gene3D" id="3.30.565.10">
    <property type="entry name" value="Histidine kinase-like ATPase, C-terminal domain"/>
    <property type="match status" value="1"/>
</dbReference>
<dbReference type="InterPro" id="IPR013783">
    <property type="entry name" value="Ig-like_fold"/>
</dbReference>
<protein>
    <submittedName>
        <fullName evidence="3">Ligand-binding sensor domain-containing protein</fullName>
    </submittedName>
</protein>
<dbReference type="Gene3D" id="2.130.10.10">
    <property type="entry name" value="YVTN repeat-like/Quinoprotein amine dehydrogenase"/>
    <property type="match status" value="3"/>
</dbReference>
<evidence type="ECO:0000313" key="4">
    <source>
        <dbReference type="Proteomes" id="UP000191055"/>
    </source>
</evidence>
<keyword evidence="1" id="KW-0472">Membrane</keyword>
<feature type="transmembrane region" description="Helical" evidence="1">
    <location>
        <begin position="1105"/>
        <end position="1127"/>
    </location>
</feature>
<dbReference type="EMBL" id="FUYV01000007">
    <property type="protein sequence ID" value="SKB92240.1"/>
    <property type="molecule type" value="Genomic_DNA"/>
</dbReference>
<proteinExistence type="predicted"/>
<dbReference type="InterPro" id="IPR050640">
    <property type="entry name" value="Bact_2-comp_sensor_kinase"/>
</dbReference>
<accession>A0A1T5F7Y2</accession>
<dbReference type="PANTHER" id="PTHR34220:SF7">
    <property type="entry name" value="SENSOR HISTIDINE KINASE YPDA"/>
    <property type="match status" value="1"/>
</dbReference>
<keyword evidence="1" id="KW-1133">Transmembrane helix</keyword>
<dbReference type="Proteomes" id="UP000191055">
    <property type="component" value="Unassembled WGS sequence"/>
</dbReference>
<dbReference type="SUPFAM" id="SSF55874">
    <property type="entry name" value="ATPase domain of HSP90 chaperone/DNA topoisomerase II/histidine kinase"/>
    <property type="match status" value="1"/>
</dbReference>
<keyword evidence="4" id="KW-1185">Reference proteome</keyword>
<dbReference type="GO" id="GO:0016020">
    <property type="term" value="C:membrane"/>
    <property type="evidence" value="ECO:0007669"/>
    <property type="project" value="InterPro"/>
</dbReference>